<accession>W9X909</accession>
<dbReference type="GeneID" id="19185972"/>
<protein>
    <submittedName>
        <fullName evidence="2">Uncharacterized protein</fullName>
    </submittedName>
</protein>
<name>W9X909_9EURO</name>
<dbReference type="eggNOG" id="ENOG502RFSA">
    <property type="taxonomic scope" value="Eukaryota"/>
</dbReference>
<dbReference type="EMBL" id="AMGX01000001">
    <property type="protein sequence ID" value="EXJ76728.1"/>
    <property type="molecule type" value="Genomic_DNA"/>
</dbReference>
<feature type="compositionally biased region" description="Basic and acidic residues" evidence="1">
    <location>
        <begin position="451"/>
        <end position="491"/>
    </location>
</feature>
<sequence length="568" mass="64076">MSRDDSPLFLPSSPLPHLSRSPDDEVPILVQRAQGVEALSPAFDNFLVSYNHAFFDLVERQIELIKSRSQAFEDGHVSVFDKVLLILTQNGNNLNNPAAISFYCKEYLNVDIGASAQEVTSRLQQTVEVSQALQQEPSSDKTNMVRRGSGAVGQTPARLLPVNPNLRKDMEPRLAVLWSVYETARAEYLAVLDKNDNEMAIKRAKFLRDTAENILLYLENRNADPLMVAELEGTFTHAKNTAVCLTGGKKRKFDKSEMDQVKGTPRGPSLPFRKLRSRGGGGVGDAAAYKRSYRPDTSSGHTGEMTSSCGWGSSDLPSGHTQPYRARYPDPYQYQEHDPHRSEYAGAPARDYERGYDNDEAGYSLGIGSYNAAVSNSYRDRGGVSGGSATRNPSDERASSEYSEYLDTIERDREQQHGKRTRSKSASRKRDQPRREDQMRDQSRHRRRSRSPADDREYYDHRAYPRDRKYDHERDRDHHRYPGDRIEDRGHGRLASTSIGGRPPKFPPLTTGHGHGHSYGSGLYGYDYANARARLVDSYVPARDRSRTRSRSPSYTNSQSRGRGRRRS</sequence>
<dbReference type="OrthoDB" id="5296805at2759"/>
<proteinExistence type="predicted"/>
<dbReference type="Proteomes" id="UP000019471">
    <property type="component" value="Unassembled WGS sequence"/>
</dbReference>
<feature type="compositionally biased region" description="Basic and acidic residues" evidence="1">
    <location>
        <begin position="428"/>
        <end position="442"/>
    </location>
</feature>
<feature type="region of interest" description="Disordered" evidence="1">
    <location>
        <begin position="1"/>
        <end position="22"/>
    </location>
</feature>
<evidence type="ECO:0000256" key="1">
    <source>
        <dbReference type="SAM" id="MobiDB-lite"/>
    </source>
</evidence>
<feature type="compositionally biased region" description="Polar residues" evidence="1">
    <location>
        <begin position="131"/>
        <end position="142"/>
    </location>
</feature>
<feature type="region of interest" description="Disordered" evidence="1">
    <location>
        <begin position="539"/>
        <end position="568"/>
    </location>
</feature>
<feature type="region of interest" description="Disordered" evidence="1">
    <location>
        <begin position="381"/>
        <end position="516"/>
    </location>
</feature>
<feature type="compositionally biased region" description="Low complexity" evidence="1">
    <location>
        <begin position="7"/>
        <end position="19"/>
    </location>
</feature>
<dbReference type="HOGENOM" id="CLU_427012_0_0_1"/>
<feature type="compositionally biased region" description="Low complexity" evidence="1">
    <location>
        <begin position="551"/>
        <end position="561"/>
    </location>
</feature>
<evidence type="ECO:0000313" key="2">
    <source>
        <dbReference type="EMBL" id="EXJ76728.1"/>
    </source>
</evidence>
<reference evidence="2 3" key="1">
    <citation type="submission" date="2013-03" db="EMBL/GenBank/DDBJ databases">
        <title>The Genome Sequence of Cladophialophora psammophila CBS 110553.</title>
        <authorList>
            <consortium name="The Broad Institute Genomics Platform"/>
            <person name="Cuomo C."/>
            <person name="de Hoog S."/>
            <person name="Gorbushina A."/>
            <person name="Walker B."/>
            <person name="Young S.K."/>
            <person name="Zeng Q."/>
            <person name="Gargeya S."/>
            <person name="Fitzgerald M."/>
            <person name="Haas B."/>
            <person name="Abouelleil A."/>
            <person name="Allen A.W."/>
            <person name="Alvarado L."/>
            <person name="Arachchi H.M."/>
            <person name="Berlin A.M."/>
            <person name="Chapman S.B."/>
            <person name="Gainer-Dewar J."/>
            <person name="Goldberg J."/>
            <person name="Griggs A."/>
            <person name="Gujja S."/>
            <person name="Hansen M."/>
            <person name="Howarth C."/>
            <person name="Imamovic A."/>
            <person name="Ireland A."/>
            <person name="Larimer J."/>
            <person name="McCowan C."/>
            <person name="Murphy C."/>
            <person name="Pearson M."/>
            <person name="Poon T.W."/>
            <person name="Priest M."/>
            <person name="Roberts A."/>
            <person name="Saif S."/>
            <person name="Shea T."/>
            <person name="Sisk P."/>
            <person name="Sykes S."/>
            <person name="Wortman J."/>
            <person name="Nusbaum C."/>
            <person name="Birren B."/>
        </authorList>
    </citation>
    <scope>NUCLEOTIDE SEQUENCE [LARGE SCALE GENOMIC DNA]</scope>
    <source>
        <strain evidence="2 3">CBS 110553</strain>
    </source>
</reference>
<comment type="caution">
    <text evidence="2">The sequence shown here is derived from an EMBL/GenBank/DDBJ whole genome shotgun (WGS) entry which is preliminary data.</text>
</comment>
<feature type="compositionally biased region" description="Polar residues" evidence="1">
    <location>
        <begin position="295"/>
        <end position="321"/>
    </location>
</feature>
<dbReference type="RefSeq" id="XP_007740045.1">
    <property type="nucleotide sequence ID" value="XM_007741855.1"/>
</dbReference>
<feature type="compositionally biased region" description="Basic and acidic residues" evidence="1">
    <location>
        <begin position="408"/>
        <end position="417"/>
    </location>
</feature>
<keyword evidence="3" id="KW-1185">Reference proteome</keyword>
<feature type="region of interest" description="Disordered" evidence="1">
    <location>
        <begin position="131"/>
        <end position="150"/>
    </location>
</feature>
<feature type="region of interest" description="Disordered" evidence="1">
    <location>
        <begin position="255"/>
        <end position="345"/>
    </location>
</feature>
<organism evidence="2 3">
    <name type="scientific">Cladophialophora psammophila CBS 110553</name>
    <dbReference type="NCBI Taxonomy" id="1182543"/>
    <lineage>
        <taxon>Eukaryota</taxon>
        <taxon>Fungi</taxon>
        <taxon>Dikarya</taxon>
        <taxon>Ascomycota</taxon>
        <taxon>Pezizomycotina</taxon>
        <taxon>Eurotiomycetes</taxon>
        <taxon>Chaetothyriomycetidae</taxon>
        <taxon>Chaetothyriales</taxon>
        <taxon>Herpotrichiellaceae</taxon>
        <taxon>Cladophialophora</taxon>
    </lineage>
</organism>
<gene>
    <name evidence="2" type="ORF">A1O5_01236</name>
</gene>
<dbReference type="AlphaFoldDB" id="W9X909"/>
<feature type="compositionally biased region" description="Basic residues" evidence="1">
    <location>
        <begin position="418"/>
        <end position="427"/>
    </location>
</feature>
<evidence type="ECO:0000313" key="3">
    <source>
        <dbReference type="Proteomes" id="UP000019471"/>
    </source>
</evidence>